<protein>
    <submittedName>
        <fullName evidence="4">Uncharacterized protein</fullName>
    </submittedName>
</protein>
<name>A0A2H9THQ6_9FUNG</name>
<dbReference type="Proteomes" id="UP000240830">
    <property type="component" value="Unassembled WGS sequence"/>
</dbReference>
<sequence length="478" mass="52612">MKISLGWLCVIVSSVTNCAKISLDTPVSGIKDLQTLENVLRRGYDKIPAHCVAMASGKVRFRTSCDIWLAERNCVELLEALASGNPGYYIDEDVLLHAALTGSLESLKWARSRRASFATADILIGTAVEAGHEAVAHWLFVTFSVVPTIYSIEVAALRGHLGVLTWVFETFQIQFLPESVLDSGIEGSQWHIAAWLIETAKVKPSRVSQICILSKQGNLKQLQSEYQSENQREEFLYQKAANCAASSGQLSILEWLQRVAGTLPNNVHSICKNGHLNVLVWLYDKNNSPLADLTSLAASHGHIDIIAWLHSTFNVLPDTYALALAAEGRHLTAIEWALSRDLTLSSSPVIADAAARHGHANLLEWTHDHSHGPSKDGLLDAAYGAHLSVLVSIHSRTSVCSQELVNQAAMSSRRIDKFAVLDWLYAVCKLLPTQHNDLEVGRWADEVSNTFKTSEMSKMSEMPKIETASLQEPTKSEL</sequence>
<dbReference type="InterPro" id="IPR052050">
    <property type="entry name" value="SecEffector_AnkRepeat"/>
</dbReference>
<dbReference type="PANTHER" id="PTHR46586:SF3">
    <property type="entry name" value="ANKYRIN REPEAT-CONTAINING PROTEIN"/>
    <property type="match status" value="1"/>
</dbReference>
<comment type="caution">
    <text evidence="4">The sequence shown here is derived from an EMBL/GenBank/DDBJ whole genome shotgun (WGS) entry which is preliminary data.</text>
</comment>
<evidence type="ECO:0000313" key="5">
    <source>
        <dbReference type="Proteomes" id="UP000240830"/>
    </source>
</evidence>
<feature type="coiled-coil region" evidence="1">
    <location>
        <begin position="212"/>
        <end position="239"/>
    </location>
</feature>
<dbReference type="STRING" id="1246581.A0A2H9THQ6"/>
<feature type="compositionally biased region" description="Polar residues" evidence="2">
    <location>
        <begin position="468"/>
        <end position="478"/>
    </location>
</feature>
<dbReference type="Gene3D" id="1.25.40.20">
    <property type="entry name" value="Ankyrin repeat-containing domain"/>
    <property type="match status" value="1"/>
</dbReference>
<dbReference type="InterPro" id="IPR036770">
    <property type="entry name" value="Ankyrin_rpt-contain_sf"/>
</dbReference>
<organism evidence="4 5">
    <name type="scientific">Paramicrosporidium saccamoebae</name>
    <dbReference type="NCBI Taxonomy" id="1246581"/>
    <lineage>
        <taxon>Eukaryota</taxon>
        <taxon>Fungi</taxon>
        <taxon>Fungi incertae sedis</taxon>
        <taxon>Cryptomycota</taxon>
        <taxon>Cryptomycota incertae sedis</taxon>
        <taxon>Paramicrosporidium</taxon>
    </lineage>
</organism>
<keyword evidence="3" id="KW-0732">Signal</keyword>
<reference evidence="4 5" key="1">
    <citation type="submission" date="2016-10" db="EMBL/GenBank/DDBJ databases">
        <title>The genome of Paramicrosporidium saccamoebae is the missing link in understanding Cryptomycota and Microsporidia evolution.</title>
        <authorList>
            <person name="Quandt C.A."/>
            <person name="Beaudet D."/>
            <person name="Corsaro D."/>
            <person name="Michel R."/>
            <person name="Corradi N."/>
            <person name="James T."/>
        </authorList>
    </citation>
    <scope>NUCLEOTIDE SEQUENCE [LARGE SCALE GENOMIC DNA]</scope>
    <source>
        <strain evidence="4 5">KSL3</strain>
    </source>
</reference>
<keyword evidence="1" id="KW-0175">Coiled coil</keyword>
<evidence type="ECO:0000313" key="4">
    <source>
        <dbReference type="EMBL" id="PJF17150.1"/>
    </source>
</evidence>
<keyword evidence="5" id="KW-1185">Reference proteome</keyword>
<dbReference type="AlphaFoldDB" id="A0A2H9THQ6"/>
<evidence type="ECO:0000256" key="3">
    <source>
        <dbReference type="SAM" id="SignalP"/>
    </source>
</evidence>
<evidence type="ECO:0000256" key="2">
    <source>
        <dbReference type="SAM" id="MobiDB-lite"/>
    </source>
</evidence>
<gene>
    <name evidence="4" type="ORF">PSACC_03043</name>
</gene>
<evidence type="ECO:0000256" key="1">
    <source>
        <dbReference type="SAM" id="Coils"/>
    </source>
</evidence>
<dbReference type="PANTHER" id="PTHR46586">
    <property type="entry name" value="ANKYRIN REPEAT-CONTAINING PROTEIN"/>
    <property type="match status" value="1"/>
</dbReference>
<dbReference type="EMBL" id="MTSL01000189">
    <property type="protein sequence ID" value="PJF17150.1"/>
    <property type="molecule type" value="Genomic_DNA"/>
</dbReference>
<dbReference type="SUPFAM" id="SSF140860">
    <property type="entry name" value="Pseudo ankyrin repeat-like"/>
    <property type="match status" value="1"/>
</dbReference>
<feature type="chain" id="PRO_5014186101" evidence="3">
    <location>
        <begin position="19"/>
        <end position="478"/>
    </location>
</feature>
<feature type="region of interest" description="Disordered" evidence="2">
    <location>
        <begin position="454"/>
        <end position="478"/>
    </location>
</feature>
<accession>A0A2H9THQ6</accession>
<feature type="signal peptide" evidence="3">
    <location>
        <begin position="1"/>
        <end position="18"/>
    </location>
</feature>
<dbReference type="OrthoDB" id="76098at2759"/>
<proteinExistence type="predicted"/>